<feature type="region of interest" description="Disordered" evidence="3">
    <location>
        <begin position="838"/>
        <end position="879"/>
    </location>
</feature>
<keyword evidence="6" id="KW-1185">Reference proteome</keyword>
<feature type="compositionally biased region" description="Basic and acidic residues" evidence="3">
    <location>
        <begin position="451"/>
        <end position="465"/>
    </location>
</feature>
<evidence type="ECO:0000256" key="2">
    <source>
        <dbReference type="SAM" id="Coils"/>
    </source>
</evidence>
<feature type="domain" description="Cortactin-binding protein-2 N-terminal" evidence="4">
    <location>
        <begin position="63"/>
        <end position="137"/>
    </location>
</feature>
<feature type="region of interest" description="Disordered" evidence="3">
    <location>
        <begin position="698"/>
        <end position="725"/>
    </location>
</feature>
<feature type="coiled-coil region" evidence="2">
    <location>
        <begin position="198"/>
        <end position="235"/>
    </location>
</feature>
<dbReference type="Ensembl" id="ENSTRUT00000066509.1">
    <property type="protein sequence ID" value="ENSTRUP00000085565.1"/>
    <property type="gene ID" value="ENSTRUG00000015249.3"/>
</dbReference>
<dbReference type="PANTHER" id="PTHR23166:SF4">
    <property type="entry name" value="FILAMIN A-INTERACTING PROTEIN 1-LIKE"/>
    <property type="match status" value="1"/>
</dbReference>
<feature type="compositionally biased region" description="Basic and acidic residues" evidence="3">
    <location>
        <begin position="429"/>
        <end position="441"/>
    </location>
</feature>
<sequence>MLESCDAVCCNSTHVFGHVQGPGPPSGPGSCFQGTYRGATVRLRRRKSNHHFSLTTGERRRGDLSRDDLLFLLSILEGELQARDEVIAVLESERTDSARLAAQYGFSGPENVLRALRRDSLRAQTFHLENVYKNPIAEVLRPYGETIRHHMVLLMKRNELSVLLSDTSSSSQKCHFISFFNRLELLIAKENEYHEIKRKKSEKEVSFLKEELTELKALALLVVKEQRRLKDLLEDQGDCIKELTEITDRLSEDTSAAASHPKTDRVSTFSRRHVAMTAPILPFEVEILKRRNAETEGKDEELLRMWDQCRDLDRRLAQETSRCRSLRAVVDKLNGRISEMDRIEEDLGKSKVDCSVLKSSLEQEKEANKNLSSELVTLKARVREMEANQGKCEKSEATIRQDLAKFKSLTVALVEERKSMTERLRQAEEKLNRKESKRKEQSNPAFLTGKVSDERPSAESSKADLEERMKQIAKEKGHLQERLQTEERRSRALQSEITIMKKRLQVLENMKEKENAISKNSNLCQIDDNKVQELTKELEWLRRTLQDKELLEGQLKKVEENFRSLEKRFREEQKRCQALTAELEVAKMELSRYDQAEKQEVNQEHLLLLHLQKEQVKSRLLSKEVNALKEKLQKLAGTDESICRVQTDQHSLQRKLAQQEIKNKELAKEMKELLSELERCRQLKNLVPAANRQLCSASQTTKEVQTEERGLPPEGIDPGLGDDEECRDEDVEMIHRRRSSLVNNLNCLNSANNNSCQYSAHAAPGRDETLNGDVMMVTHTPGQPLHIKLTPHHTLNTATLEITSPTGDAGASYTSTAVIPTNSSAPKQRITIIQNSALSPVSPKSGPSSPEQTASPLNDAPFAQLSSPHSSRSVTPDHNGAPIQIVTVRTCSPEPTEAANATPLHKSAERRNSWQTQKSKSSDSGIITTEDNKIHIHLGSPYMQSLNSMTHSITQPVGPYFLRHEQRTQVLANGCHITGVGKITSSITISPDSSPTSQPPNITVNALCD</sequence>
<feature type="region of interest" description="Disordered" evidence="3">
    <location>
        <begin position="429"/>
        <end position="465"/>
    </location>
</feature>
<organism evidence="5 6">
    <name type="scientific">Takifugu rubripes</name>
    <name type="common">Japanese pufferfish</name>
    <name type="synonym">Fugu rubripes</name>
    <dbReference type="NCBI Taxonomy" id="31033"/>
    <lineage>
        <taxon>Eukaryota</taxon>
        <taxon>Metazoa</taxon>
        <taxon>Chordata</taxon>
        <taxon>Craniata</taxon>
        <taxon>Vertebrata</taxon>
        <taxon>Euteleostomi</taxon>
        <taxon>Actinopterygii</taxon>
        <taxon>Neopterygii</taxon>
        <taxon>Teleostei</taxon>
        <taxon>Neoteleostei</taxon>
        <taxon>Acanthomorphata</taxon>
        <taxon>Eupercaria</taxon>
        <taxon>Tetraodontiformes</taxon>
        <taxon>Tetradontoidea</taxon>
        <taxon>Tetraodontidae</taxon>
        <taxon>Takifugu</taxon>
    </lineage>
</organism>
<dbReference type="Proteomes" id="UP000005226">
    <property type="component" value="Chromosome 1"/>
</dbReference>
<dbReference type="Pfam" id="PF09727">
    <property type="entry name" value="CortBP2"/>
    <property type="match status" value="2"/>
</dbReference>
<dbReference type="InterPro" id="IPR050719">
    <property type="entry name" value="Cortactin-Actin_Reg"/>
</dbReference>
<evidence type="ECO:0000256" key="1">
    <source>
        <dbReference type="ARBA" id="ARBA00023054"/>
    </source>
</evidence>
<dbReference type="InterPro" id="IPR019131">
    <property type="entry name" value="Cortactin-binding_p2_N"/>
</dbReference>
<name>A0A674PIP9_TAKRU</name>
<feature type="compositionally biased region" description="Polar residues" evidence="3">
    <location>
        <begin position="913"/>
        <end position="928"/>
    </location>
</feature>
<accession>A0A674PIP9</accession>
<reference evidence="5 6" key="1">
    <citation type="journal article" date="2011" name="Genome Biol. Evol.">
        <title>Integration of the genetic map and genome assembly of fugu facilitates insights into distinct features of genome evolution in teleosts and mammals.</title>
        <authorList>
            <person name="Kai W."/>
            <person name="Kikuchi K."/>
            <person name="Tohari S."/>
            <person name="Chew A.K."/>
            <person name="Tay A."/>
            <person name="Fujiwara A."/>
            <person name="Hosoya S."/>
            <person name="Suetake H."/>
            <person name="Naruse K."/>
            <person name="Brenner S."/>
            <person name="Suzuki Y."/>
            <person name="Venkatesh B."/>
        </authorList>
    </citation>
    <scope>NUCLEOTIDE SEQUENCE [LARGE SCALE GENOMIC DNA]</scope>
</reference>
<keyword evidence="1 2" id="KW-0175">Coiled coil</keyword>
<dbReference type="GeneTree" id="ENSGT00950000182852"/>
<reference evidence="5" key="2">
    <citation type="submission" date="2025-08" db="UniProtKB">
        <authorList>
            <consortium name="Ensembl"/>
        </authorList>
    </citation>
    <scope>IDENTIFICATION</scope>
</reference>
<dbReference type="PANTHER" id="PTHR23166">
    <property type="entry name" value="FILAMIN/GPBP-INTERACTING PROTEIN"/>
    <property type="match status" value="1"/>
</dbReference>
<evidence type="ECO:0000256" key="3">
    <source>
        <dbReference type="SAM" id="MobiDB-lite"/>
    </source>
</evidence>
<protein>
    <submittedName>
        <fullName evidence="5">Filamin A interacting protein 1 like</fullName>
    </submittedName>
</protein>
<reference evidence="5" key="3">
    <citation type="submission" date="2025-09" db="UniProtKB">
        <authorList>
            <consortium name="Ensembl"/>
        </authorList>
    </citation>
    <scope>IDENTIFICATION</scope>
</reference>
<feature type="domain" description="Cortactin-binding protein-2 N-terminal" evidence="4">
    <location>
        <begin position="483"/>
        <end position="665"/>
    </location>
</feature>
<evidence type="ECO:0000313" key="5">
    <source>
        <dbReference type="Ensembl" id="ENSTRUP00000085565.1"/>
    </source>
</evidence>
<proteinExistence type="predicted"/>
<feature type="compositionally biased region" description="Low complexity" evidence="3">
    <location>
        <begin position="839"/>
        <end position="850"/>
    </location>
</feature>
<dbReference type="InParanoid" id="A0A674PIP9"/>
<feature type="region of interest" description="Disordered" evidence="3">
    <location>
        <begin position="891"/>
        <end position="928"/>
    </location>
</feature>
<dbReference type="AlphaFoldDB" id="A0A674PIP9"/>
<feature type="compositionally biased region" description="Polar residues" evidence="3">
    <location>
        <begin position="864"/>
        <end position="876"/>
    </location>
</feature>
<dbReference type="OMA" id="ICEMERM"/>
<evidence type="ECO:0000259" key="4">
    <source>
        <dbReference type="Pfam" id="PF09727"/>
    </source>
</evidence>
<evidence type="ECO:0000313" key="6">
    <source>
        <dbReference type="Proteomes" id="UP000005226"/>
    </source>
</evidence>